<protein>
    <submittedName>
        <fullName evidence="2">Uncharacterized protein</fullName>
    </submittedName>
</protein>
<name>A0A8S0S3G4_OLEEU</name>
<reference evidence="2 3" key="1">
    <citation type="submission" date="2019-12" db="EMBL/GenBank/DDBJ databases">
        <authorList>
            <person name="Alioto T."/>
            <person name="Alioto T."/>
            <person name="Gomez Garrido J."/>
        </authorList>
    </citation>
    <scope>NUCLEOTIDE SEQUENCE [LARGE SCALE GENOMIC DNA]</scope>
</reference>
<gene>
    <name evidence="2" type="ORF">OLEA9_A077240</name>
</gene>
<dbReference type="EMBL" id="CACTIH010003852">
    <property type="protein sequence ID" value="CAA2986307.1"/>
    <property type="molecule type" value="Genomic_DNA"/>
</dbReference>
<dbReference type="Gramene" id="OE9A077240T1">
    <property type="protein sequence ID" value="OE9A077240C1"/>
    <property type="gene ID" value="OE9A077240"/>
</dbReference>
<organism evidence="2 3">
    <name type="scientific">Olea europaea subsp. europaea</name>
    <dbReference type="NCBI Taxonomy" id="158383"/>
    <lineage>
        <taxon>Eukaryota</taxon>
        <taxon>Viridiplantae</taxon>
        <taxon>Streptophyta</taxon>
        <taxon>Embryophyta</taxon>
        <taxon>Tracheophyta</taxon>
        <taxon>Spermatophyta</taxon>
        <taxon>Magnoliopsida</taxon>
        <taxon>eudicotyledons</taxon>
        <taxon>Gunneridae</taxon>
        <taxon>Pentapetalae</taxon>
        <taxon>asterids</taxon>
        <taxon>lamiids</taxon>
        <taxon>Lamiales</taxon>
        <taxon>Oleaceae</taxon>
        <taxon>Oleeae</taxon>
        <taxon>Olea</taxon>
    </lineage>
</organism>
<keyword evidence="3" id="KW-1185">Reference proteome</keyword>
<evidence type="ECO:0000313" key="3">
    <source>
        <dbReference type="Proteomes" id="UP000594638"/>
    </source>
</evidence>
<evidence type="ECO:0000256" key="1">
    <source>
        <dbReference type="SAM" id="MobiDB-lite"/>
    </source>
</evidence>
<proteinExistence type="predicted"/>
<dbReference type="Proteomes" id="UP000594638">
    <property type="component" value="Unassembled WGS sequence"/>
</dbReference>
<feature type="compositionally biased region" description="Pro residues" evidence="1">
    <location>
        <begin position="16"/>
        <end position="25"/>
    </location>
</feature>
<sequence length="160" mass="18214">MVRPPRSLSSPQIGKSPPPKPPGIHPRPSHHHMDVIYNRQYPKSTTQLTTPYPPPSHHTSSITIDYNHPNAAAMGTQICYGNLKEVHGFITSNEKLNLIKLGLIHKNDKAGKLKRNDEVDMVLVVPNSLGFTAELPREFQREKEQKWPVNRRWTGMETRN</sequence>
<dbReference type="AlphaFoldDB" id="A0A8S0S3G4"/>
<accession>A0A8S0S3G4</accession>
<feature type="region of interest" description="Disordered" evidence="1">
    <location>
        <begin position="1"/>
        <end position="31"/>
    </location>
</feature>
<evidence type="ECO:0000313" key="2">
    <source>
        <dbReference type="EMBL" id="CAA2986307.1"/>
    </source>
</evidence>
<comment type="caution">
    <text evidence="2">The sequence shown here is derived from an EMBL/GenBank/DDBJ whole genome shotgun (WGS) entry which is preliminary data.</text>
</comment>